<name>A0A6J1T1E9_FRAOC</name>
<dbReference type="PANTHER" id="PTHR31569">
    <property type="entry name" value="SWIM-TYPE DOMAIN-CONTAINING PROTEIN"/>
    <property type="match status" value="1"/>
</dbReference>
<evidence type="ECO:0000313" key="3">
    <source>
        <dbReference type="RefSeq" id="XP_026285400.1"/>
    </source>
</evidence>
<accession>A0A6J1T1E9</accession>
<organism evidence="2 3">
    <name type="scientific">Frankliniella occidentalis</name>
    <name type="common">Western flower thrips</name>
    <name type="synonym">Euthrips occidentalis</name>
    <dbReference type="NCBI Taxonomy" id="133901"/>
    <lineage>
        <taxon>Eukaryota</taxon>
        <taxon>Metazoa</taxon>
        <taxon>Ecdysozoa</taxon>
        <taxon>Arthropoda</taxon>
        <taxon>Hexapoda</taxon>
        <taxon>Insecta</taxon>
        <taxon>Pterygota</taxon>
        <taxon>Neoptera</taxon>
        <taxon>Paraneoptera</taxon>
        <taxon>Thysanoptera</taxon>
        <taxon>Terebrantia</taxon>
        <taxon>Thripoidea</taxon>
        <taxon>Thripidae</taxon>
        <taxon>Frankliniella</taxon>
    </lineage>
</organism>
<dbReference type="PANTHER" id="PTHR31569:SF4">
    <property type="entry name" value="SWIM-TYPE DOMAIN-CONTAINING PROTEIN"/>
    <property type="match status" value="1"/>
</dbReference>
<reference evidence="3" key="1">
    <citation type="submission" date="2025-08" db="UniProtKB">
        <authorList>
            <consortium name="RefSeq"/>
        </authorList>
    </citation>
    <scope>IDENTIFICATION</scope>
    <source>
        <tissue evidence="3">Whole organism</tissue>
    </source>
</reference>
<evidence type="ECO:0000313" key="2">
    <source>
        <dbReference type="Proteomes" id="UP000504606"/>
    </source>
</evidence>
<dbReference type="OrthoDB" id="123417at2759"/>
<dbReference type="Pfam" id="PF21056">
    <property type="entry name" value="ZSWIM1-3_RNaseH-like"/>
    <property type="match status" value="1"/>
</dbReference>
<feature type="domain" description="ZSWIM1/3 RNaseH-like" evidence="1">
    <location>
        <begin position="1"/>
        <end position="97"/>
    </location>
</feature>
<evidence type="ECO:0000259" key="1">
    <source>
        <dbReference type="Pfam" id="PF21056"/>
    </source>
</evidence>
<dbReference type="GeneID" id="113211292"/>
<sequence length="247" mass="28579">MGKNFREYPELVGMDTTYCVNKNQMPLVVFRVTDCHGQGKPAGYCFVASKKIDIMRKSVMTFKQANADSIELVQTIVVDKDYNEVTVLKELLPSVHIHLCSVHVLEAFKRNSKDEVNKDKIREVLQNIVYALTHRKYMEYLEELKDEASPTFMEYFNKYWAEYGTAWSCYERLNSLNLGQRTNNSVESHNKNIKSLMSKRSSLVELVKGLLVLQDSSDAVTNYKDFLGIMKMSYRTDTAETLMSKRF</sequence>
<dbReference type="InterPro" id="IPR048324">
    <property type="entry name" value="ZSWIM1-3_RNaseH-like"/>
</dbReference>
<dbReference type="RefSeq" id="XP_026285400.1">
    <property type="nucleotide sequence ID" value="XM_026429615.1"/>
</dbReference>
<proteinExistence type="predicted"/>
<keyword evidence="2" id="KW-1185">Reference proteome</keyword>
<dbReference type="InterPro" id="IPR052579">
    <property type="entry name" value="Zinc_finger_SWIM"/>
</dbReference>
<dbReference type="KEGG" id="foc:113211292"/>
<protein>
    <submittedName>
        <fullName evidence="3">Uncharacterized protein LOC113211292</fullName>
    </submittedName>
</protein>
<dbReference type="AlphaFoldDB" id="A0A6J1T1E9"/>
<dbReference type="Proteomes" id="UP000504606">
    <property type="component" value="Unplaced"/>
</dbReference>
<gene>
    <name evidence="3" type="primary">LOC113211292</name>
</gene>